<evidence type="ECO:0000313" key="1">
    <source>
        <dbReference type="EMBL" id="TNV72429.1"/>
    </source>
</evidence>
<evidence type="ECO:0000313" key="2">
    <source>
        <dbReference type="Proteomes" id="UP000785679"/>
    </source>
</evidence>
<dbReference type="Proteomes" id="UP000785679">
    <property type="component" value="Unassembled WGS sequence"/>
</dbReference>
<dbReference type="AlphaFoldDB" id="A0A8J8NCR7"/>
<dbReference type="EMBL" id="RRYP01022395">
    <property type="protein sequence ID" value="TNV72429.1"/>
    <property type="molecule type" value="Genomic_DNA"/>
</dbReference>
<gene>
    <name evidence="1" type="ORF">FGO68_gene12035</name>
</gene>
<accession>A0A8J8NCR7</accession>
<protein>
    <submittedName>
        <fullName evidence="1">Uncharacterized protein</fullName>
    </submittedName>
</protein>
<keyword evidence="2" id="KW-1185">Reference proteome</keyword>
<reference evidence="1" key="1">
    <citation type="submission" date="2019-06" db="EMBL/GenBank/DDBJ databases">
        <authorList>
            <person name="Zheng W."/>
        </authorList>
    </citation>
    <scope>NUCLEOTIDE SEQUENCE</scope>
    <source>
        <strain evidence="1">QDHG01</strain>
    </source>
</reference>
<proteinExistence type="predicted"/>
<comment type="caution">
    <text evidence="1">The sequence shown here is derived from an EMBL/GenBank/DDBJ whole genome shotgun (WGS) entry which is preliminary data.</text>
</comment>
<sequence length="175" mass="19990">MPKCSNQVLPLSFLKGCLRNHLQPSRQEAFHSGLNPLTNLLRRKRNIPHKRTYMKNSSNITVKASLRKGCHSVTTTKERTETKGLQTSVREKDTLMSLRKSILSRQVNSKSLEKAIRLLNYSFKSTSWVALSWMKTSSLASIRSSRSTLSCNFSCSRKTQEKISIDTLKRQKDLC</sequence>
<name>A0A8J8NCR7_HALGN</name>
<organism evidence="1 2">
    <name type="scientific">Halteria grandinella</name>
    <dbReference type="NCBI Taxonomy" id="5974"/>
    <lineage>
        <taxon>Eukaryota</taxon>
        <taxon>Sar</taxon>
        <taxon>Alveolata</taxon>
        <taxon>Ciliophora</taxon>
        <taxon>Intramacronucleata</taxon>
        <taxon>Spirotrichea</taxon>
        <taxon>Stichotrichia</taxon>
        <taxon>Sporadotrichida</taxon>
        <taxon>Halteriidae</taxon>
        <taxon>Halteria</taxon>
    </lineage>
</organism>